<dbReference type="SUPFAM" id="SSF56935">
    <property type="entry name" value="Porins"/>
    <property type="match status" value="1"/>
</dbReference>
<evidence type="ECO:0000256" key="5">
    <source>
        <dbReference type="ARBA" id="ARBA00022692"/>
    </source>
</evidence>
<dbReference type="InterPro" id="IPR010917">
    <property type="entry name" value="TonB_rcpt_CS"/>
</dbReference>
<dbReference type="GO" id="GO:0006826">
    <property type="term" value="P:iron ion transport"/>
    <property type="evidence" value="ECO:0007669"/>
    <property type="project" value="UniProtKB-KW"/>
</dbReference>
<keyword evidence="16" id="KW-1185">Reference proteome</keyword>
<dbReference type="CDD" id="cd01347">
    <property type="entry name" value="ligand_gated_channel"/>
    <property type="match status" value="1"/>
</dbReference>
<gene>
    <name evidence="15" type="ORF">C0V82_20090</name>
</gene>
<keyword evidence="2 12" id="KW-0813">Transport</keyword>
<dbReference type="EMBL" id="CP025612">
    <property type="protein sequence ID" value="AUN32628.1"/>
    <property type="molecule type" value="Genomic_DNA"/>
</dbReference>
<dbReference type="InterPro" id="IPR000531">
    <property type="entry name" value="Beta-barrel_TonB"/>
</dbReference>
<sequence length="760" mass="81610">MNSQHRRRRVAARMSYRFLMLAGACLTSGWVSPSLADTSSNAEAAPGVLEEIVVTAQKRAENVQEVPIAISVIGTDMLGDAGASGTVELKNVVPALNITTGVGGFGLPRIRGIGASGQGPGIENPVAVVVDGVYHGAAFGVLQSLFDTAQVAVLKGPQGTLFGRNATGGVIQVTTYEPGFDPHGKAILEYGNYDTKRGAAFVTGGITETLAISLSGQYEKRDKGFGTNVVTGNDVQDGDTWAGRLKLKWLATEDTTVLLSGDFMGRDASEPAFRNFGLNTLGQNIPQLIINAGGDPANDIYSDMDPLLTARQKGGSITINHDFGGVELKSITAYRDTKLRTLFDPDGTALARLRIDNHNFDEQFTQELDLLSTDDGPLTWVLGGFYMWNSAGQEPGRTTGLLTFGGNGYSDVMTDVRLNSISGFAQTSYAVSDDTKITGGLRYTHDERTFEAYSVEYNGNTRTTTRGALQSDSRTFSKVTWRLALDHQFTPDVMGYVSYNRGFRSGTFVPQANPIIVLEPEVVDAYEVGLKTDLFDGIARLNVAAYFYDQTNVQVQQVISGTNSIYNADGAETYGVDADLTVQVTDNFRVFGGLGYTHARYTDFTNAIISVPYPLTSSFVIPTGQTCRGTFGNPRTQLGGNCLIIGDASGNKLQNTPAITANFGGSLEIPTEIGSFTFSGNYYYNDGYVGTADERVVQDSYDLVSGSVTWHNPTKSYFVKLWAQNLTNSHYFAQIGATNSGDNGTPGAPRTFGLTIGADF</sequence>
<dbReference type="KEGG" id="ncb:C0V82_20090"/>
<dbReference type="Gene3D" id="2.40.170.20">
    <property type="entry name" value="TonB-dependent receptor, beta-barrel domain"/>
    <property type="match status" value="1"/>
</dbReference>
<dbReference type="PROSITE" id="PS52016">
    <property type="entry name" value="TONB_DEPENDENT_REC_3"/>
    <property type="match status" value="1"/>
</dbReference>
<evidence type="ECO:0000256" key="13">
    <source>
        <dbReference type="PROSITE-ProRule" id="PRU10144"/>
    </source>
</evidence>
<keyword evidence="6" id="KW-0732">Signal</keyword>
<dbReference type="PROSITE" id="PS01156">
    <property type="entry name" value="TONB_DEPENDENT_REC_2"/>
    <property type="match status" value="1"/>
</dbReference>
<keyword evidence="5 12" id="KW-0812">Transmembrane</keyword>
<dbReference type="RefSeq" id="WP_102114161.1">
    <property type="nucleotide sequence ID" value="NZ_BMGN01000007.1"/>
</dbReference>
<dbReference type="Pfam" id="PF07715">
    <property type="entry name" value="Plug"/>
    <property type="match status" value="1"/>
</dbReference>
<organism evidence="15 16">
    <name type="scientific">Niveispirillum cyanobacteriorum</name>
    <dbReference type="NCBI Taxonomy" id="1612173"/>
    <lineage>
        <taxon>Bacteria</taxon>
        <taxon>Pseudomonadati</taxon>
        <taxon>Pseudomonadota</taxon>
        <taxon>Alphaproteobacteria</taxon>
        <taxon>Rhodospirillales</taxon>
        <taxon>Azospirillaceae</taxon>
        <taxon>Niveispirillum</taxon>
    </lineage>
</organism>
<feature type="short sequence motif" description="TonB C-terminal box" evidence="13">
    <location>
        <begin position="743"/>
        <end position="760"/>
    </location>
</feature>
<evidence type="ECO:0000313" key="15">
    <source>
        <dbReference type="EMBL" id="AUN32628.1"/>
    </source>
</evidence>
<keyword evidence="8" id="KW-0406">Ion transport</keyword>
<dbReference type="OrthoDB" id="7413795at2"/>
<keyword evidence="10 12" id="KW-0472">Membrane</keyword>
<evidence type="ECO:0000256" key="14">
    <source>
        <dbReference type="RuleBase" id="RU003357"/>
    </source>
</evidence>
<reference evidence="15 16" key="1">
    <citation type="submission" date="2017-12" db="EMBL/GenBank/DDBJ databases">
        <title>Genomes of bacteria within cyanobacterial aggregates.</title>
        <authorList>
            <person name="Cai H."/>
        </authorList>
    </citation>
    <scope>NUCLEOTIDE SEQUENCE [LARGE SCALE GENOMIC DNA]</scope>
    <source>
        <strain evidence="15 16">TH16</strain>
    </source>
</reference>
<evidence type="ECO:0000256" key="9">
    <source>
        <dbReference type="ARBA" id="ARBA00023077"/>
    </source>
</evidence>
<comment type="subcellular location">
    <subcellularLocation>
        <location evidence="1 12">Cell outer membrane</location>
        <topology evidence="1 12">Multi-pass membrane protein</topology>
    </subcellularLocation>
</comment>
<evidence type="ECO:0000256" key="10">
    <source>
        <dbReference type="ARBA" id="ARBA00023136"/>
    </source>
</evidence>
<protein>
    <submittedName>
        <fullName evidence="15">Uncharacterized protein</fullName>
    </submittedName>
</protein>
<dbReference type="InterPro" id="IPR036942">
    <property type="entry name" value="Beta-barrel_TonB_sf"/>
</dbReference>
<evidence type="ECO:0000256" key="4">
    <source>
        <dbReference type="ARBA" id="ARBA00022496"/>
    </source>
</evidence>
<evidence type="ECO:0000256" key="2">
    <source>
        <dbReference type="ARBA" id="ARBA00022448"/>
    </source>
</evidence>
<dbReference type="PANTHER" id="PTHR32552">
    <property type="entry name" value="FERRICHROME IRON RECEPTOR-RELATED"/>
    <property type="match status" value="1"/>
</dbReference>
<dbReference type="Pfam" id="PF00593">
    <property type="entry name" value="TonB_dep_Rec_b-barrel"/>
    <property type="match status" value="1"/>
</dbReference>
<dbReference type="GO" id="GO:0009279">
    <property type="term" value="C:cell outer membrane"/>
    <property type="evidence" value="ECO:0007669"/>
    <property type="project" value="UniProtKB-SubCell"/>
</dbReference>
<evidence type="ECO:0000256" key="6">
    <source>
        <dbReference type="ARBA" id="ARBA00022729"/>
    </source>
</evidence>
<dbReference type="InterPro" id="IPR039426">
    <property type="entry name" value="TonB-dep_rcpt-like"/>
</dbReference>
<evidence type="ECO:0000256" key="8">
    <source>
        <dbReference type="ARBA" id="ARBA00023065"/>
    </source>
</evidence>
<dbReference type="AlphaFoldDB" id="A0A2K9NHR5"/>
<evidence type="ECO:0000256" key="1">
    <source>
        <dbReference type="ARBA" id="ARBA00004571"/>
    </source>
</evidence>
<name>A0A2K9NHR5_9PROT</name>
<keyword evidence="4" id="KW-0410">Iron transport</keyword>
<dbReference type="InterPro" id="IPR012910">
    <property type="entry name" value="Plug_dom"/>
</dbReference>
<accession>A0A2K9NHR5</accession>
<dbReference type="Proteomes" id="UP000234752">
    <property type="component" value="Chromosome eg_2"/>
</dbReference>
<evidence type="ECO:0000256" key="12">
    <source>
        <dbReference type="PROSITE-ProRule" id="PRU01360"/>
    </source>
</evidence>
<comment type="similarity">
    <text evidence="12 14">Belongs to the TonB-dependent receptor family.</text>
</comment>
<dbReference type="PANTHER" id="PTHR32552:SF81">
    <property type="entry name" value="TONB-DEPENDENT OUTER MEMBRANE RECEPTOR"/>
    <property type="match status" value="1"/>
</dbReference>
<evidence type="ECO:0000256" key="11">
    <source>
        <dbReference type="ARBA" id="ARBA00023237"/>
    </source>
</evidence>
<keyword evidence="9 14" id="KW-0798">TonB box</keyword>
<evidence type="ECO:0000256" key="7">
    <source>
        <dbReference type="ARBA" id="ARBA00023004"/>
    </source>
</evidence>
<proteinExistence type="inferred from homology"/>
<evidence type="ECO:0000256" key="3">
    <source>
        <dbReference type="ARBA" id="ARBA00022452"/>
    </source>
</evidence>
<keyword evidence="3 12" id="KW-1134">Transmembrane beta strand</keyword>
<evidence type="ECO:0000313" key="16">
    <source>
        <dbReference type="Proteomes" id="UP000234752"/>
    </source>
</evidence>
<keyword evidence="7" id="KW-0408">Iron</keyword>
<keyword evidence="11 12" id="KW-0998">Cell outer membrane</keyword>